<proteinExistence type="evidence at protein level"/>
<dbReference type="VEuPathDB" id="VectorBase:ISCP_019262"/>
<sequence length="340" mass="37969">MIRQVRESTSPLCIRWFKRDLVTAASVSCSSCVAMGLMYAALFACIATASAWQAQMTIRNPENNPLLNDPKLGPLQSAWKAINKSKDDPFVLMFRSRNHEPNITCVVVTASLHNETLKIVNFTRTYYNKTEGKNDTLEYQVRALNQTDYKLENVIRAGLKGTPSDKPTPLGSNMYIEYGDYSCNTSSKPLTDMLKAAKDAVGSEAGSAEPVEGVNYLDFYVVHNQPHCNILRSPLLKGGCDFWLRKSELPGVLERAENFTKSIPSKVEDRQAEEKSETATEREDITNEKTPKFAEALFRSLPTACRYAFISACGYPNDMMYDKNICKNTQTEETSSISGS</sequence>
<dbReference type="GO" id="GO:0030682">
    <property type="term" value="P:symbiont-mediated perturbation of host defenses"/>
    <property type="evidence" value="ECO:0007669"/>
    <property type="project" value="InterPro"/>
</dbReference>
<feature type="region of interest" description="Disordered" evidence="1">
    <location>
        <begin position="264"/>
        <end position="288"/>
    </location>
</feature>
<keyword evidence="2" id="KW-0472">Membrane</keyword>
<evidence type="ECO:0000256" key="2">
    <source>
        <dbReference type="SAM" id="Phobius"/>
    </source>
</evidence>
<evidence type="ECO:0000313" key="5">
    <source>
        <dbReference type="Proteomes" id="UP000001555"/>
    </source>
</evidence>
<dbReference type="Pfam" id="PF02098">
    <property type="entry name" value="His_binding"/>
    <property type="match status" value="1"/>
</dbReference>
<dbReference type="VEuPathDB" id="VectorBase:ISCW005600"/>
<organism>
    <name type="scientific">Ixodes scapularis</name>
    <name type="common">Black-legged tick</name>
    <name type="synonym">Deer tick</name>
    <dbReference type="NCBI Taxonomy" id="6945"/>
    <lineage>
        <taxon>Eukaryota</taxon>
        <taxon>Metazoa</taxon>
        <taxon>Ecdysozoa</taxon>
        <taxon>Arthropoda</taxon>
        <taxon>Chelicerata</taxon>
        <taxon>Arachnida</taxon>
        <taxon>Acari</taxon>
        <taxon>Parasitiformes</taxon>
        <taxon>Ixodida</taxon>
        <taxon>Ixodoidea</taxon>
        <taxon>Ixodidae</taxon>
        <taxon>Ixodinae</taxon>
        <taxon>Ixodes</taxon>
    </lineage>
</organism>
<name>B7PKW2_IXOSC</name>
<dbReference type="VEuPathDB" id="VectorBase:ISCI005600"/>
<dbReference type="InterPro" id="IPR012674">
    <property type="entry name" value="Calycin"/>
</dbReference>
<reference evidence="4" key="2">
    <citation type="submission" date="2020-05" db="UniProtKB">
        <authorList>
            <consortium name="EnsemblMetazoa"/>
        </authorList>
    </citation>
    <scope>IDENTIFICATION</scope>
    <source>
        <strain evidence="4">wikel</strain>
    </source>
</reference>
<dbReference type="Gene3D" id="2.40.128.20">
    <property type="match status" value="1"/>
</dbReference>
<reference evidence="3 5" key="1">
    <citation type="submission" date="2008-03" db="EMBL/GenBank/DDBJ databases">
        <title>Annotation of Ixodes scapularis.</title>
        <authorList>
            <consortium name="Ixodes scapularis Genome Project Consortium"/>
            <person name="Caler E."/>
            <person name="Hannick L.I."/>
            <person name="Bidwell S."/>
            <person name="Joardar V."/>
            <person name="Thiagarajan M."/>
            <person name="Amedeo P."/>
            <person name="Galinsky K.J."/>
            <person name="Schobel S."/>
            <person name="Inman J."/>
            <person name="Hostetler J."/>
            <person name="Miller J."/>
            <person name="Hammond M."/>
            <person name="Megy K."/>
            <person name="Lawson D."/>
            <person name="Kodira C."/>
            <person name="Sutton G."/>
            <person name="Meyer J."/>
            <person name="Hill C.A."/>
            <person name="Birren B."/>
            <person name="Nene V."/>
            <person name="Collins F."/>
            <person name="Alarcon-Chaidez F."/>
            <person name="Wikel S."/>
            <person name="Strausberg R."/>
        </authorList>
    </citation>
    <scope>NUCLEOTIDE SEQUENCE [LARGE SCALE GENOMIC DNA]</scope>
    <source>
        <strain evidence="5">Wikel</strain>
        <strain evidence="3">Wikel colony</strain>
    </source>
</reference>
<dbReference type="HOGENOM" id="CLU_817068_0_0_1"/>
<dbReference type="EnsemblMetazoa" id="ISCW005600-RA">
    <property type="protein sequence ID" value="ISCW005600-PA"/>
    <property type="gene ID" value="ISCW005600"/>
</dbReference>
<gene>
    <name evidence="3" type="ORF">IscW_ISCW005600</name>
</gene>
<evidence type="ECO:0007829" key="6">
    <source>
        <dbReference type="PeptideAtlas" id="B7PKW2"/>
    </source>
</evidence>
<dbReference type="EMBL" id="ABJB010977776">
    <property type="status" value="NOT_ANNOTATED_CDS"/>
    <property type="molecule type" value="Genomic_DNA"/>
</dbReference>
<dbReference type="InterPro" id="IPR002970">
    <property type="entry name" value="Tick_his-bd"/>
</dbReference>
<feature type="transmembrane region" description="Helical" evidence="2">
    <location>
        <begin position="21"/>
        <end position="52"/>
    </location>
</feature>
<evidence type="ECO:0000313" key="4">
    <source>
        <dbReference type="EnsemblMetazoa" id="ISCW005600-PA"/>
    </source>
</evidence>
<protein>
    <submittedName>
        <fullName evidence="3 4">Secreted histamine binding protein, putative</fullName>
    </submittedName>
</protein>
<dbReference type="EMBL" id="DS736446">
    <property type="protein sequence ID" value="EEC07234.1"/>
    <property type="molecule type" value="Genomic_DNA"/>
</dbReference>
<keyword evidence="2" id="KW-0812">Transmembrane</keyword>
<feature type="compositionally biased region" description="Basic and acidic residues" evidence="1">
    <location>
        <begin position="266"/>
        <end position="288"/>
    </location>
</feature>
<keyword evidence="6" id="KW-1267">Proteomics identification</keyword>
<keyword evidence="5" id="KW-1185">Reference proteome</keyword>
<dbReference type="InParanoid" id="B7PKW2"/>
<dbReference type="Proteomes" id="UP000001555">
    <property type="component" value="Unassembled WGS sequence"/>
</dbReference>
<keyword evidence="2" id="KW-1133">Transmembrane helix</keyword>
<dbReference type="GO" id="GO:0043176">
    <property type="term" value="F:amine binding"/>
    <property type="evidence" value="ECO:0007669"/>
    <property type="project" value="InterPro"/>
</dbReference>
<evidence type="ECO:0000313" key="3">
    <source>
        <dbReference type="EMBL" id="EEC07234.1"/>
    </source>
</evidence>
<dbReference type="SUPFAM" id="SSF50814">
    <property type="entry name" value="Lipocalins"/>
    <property type="match status" value="2"/>
</dbReference>
<evidence type="ECO:0000256" key="1">
    <source>
        <dbReference type="SAM" id="MobiDB-lite"/>
    </source>
</evidence>
<dbReference type="PaxDb" id="6945-B7PKW2"/>
<dbReference type="AlphaFoldDB" id="B7PKW2"/>
<accession>B7PKW2</accession>